<feature type="coiled-coil region" evidence="1">
    <location>
        <begin position="562"/>
        <end position="589"/>
    </location>
</feature>
<dbReference type="eggNOG" id="ENOG502T1Z4">
    <property type="taxonomic scope" value="Eukaryota"/>
</dbReference>
<evidence type="ECO:0000313" key="3">
    <source>
        <dbReference type="Proteomes" id="UP000008983"/>
    </source>
</evidence>
<reference evidence="2 3" key="1">
    <citation type="submission" date="2011-07" db="EMBL/GenBank/DDBJ databases">
        <authorList>
            <person name="Coyne R."/>
            <person name="Brami D."/>
            <person name="Johnson J."/>
            <person name="Hostetler J."/>
            <person name="Hannick L."/>
            <person name="Clark T."/>
            <person name="Cassidy-Hanley D."/>
            <person name="Inman J."/>
        </authorList>
    </citation>
    <scope>NUCLEOTIDE SEQUENCE [LARGE SCALE GENOMIC DNA]</scope>
    <source>
        <strain evidence="2 3">G5</strain>
    </source>
</reference>
<feature type="coiled-coil region" evidence="1">
    <location>
        <begin position="331"/>
        <end position="366"/>
    </location>
</feature>
<protein>
    <submittedName>
        <fullName evidence="2">Uncharacterized protein</fullName>
    </submittedName>
</protein>
<dbReference type="GeneID" id="14904885"/>
<evidence type="ECO:0000313" key="2">
    <source>
        <dbReference type="EMBL" id="EGR28836.1"/>
    </source>
</evidence>
<dbReference type="Proteomes" id="UP000008983">
    <property type="component" value="Unassembled WGS sequence"/>
</dbReference>
<dbReference type="InParanoid" id="G0R169"/>
<dbReference type="RefSeq" id="XP_004030072.1">
    <property type="nucleotide sequence ID" value="XM_004030024.1"/>
</dbReference>
<keyword evidence="1" id="KW-0175">Coiled coil</keyword>
<dbReference type="AlphaFoldDB" id="G0R169"/>
<proteinExistence type="predicted"/>
<dbReference type="OrthoDB" id="10650460at2759"/>
<organism evidence="2 3">
    <name type="scientific">Ichthyophthirius multifiliis</name>
    <name type="common">White spot disease agent</name>
    <name type="synonym">Ich</name>
    <dbReference type="NCBI Taxonomy" id="5932"/>
    <lineage>
        <taxon>Eukaryota</taxon>
        <taxon>Sar</taxon>
        <taxon>Alveolata</taxon>
        <taxon>Ciliophora</taxon>
        <taxon>Intramacronucleata</taxon>
        <taxon>Oligohymenophorea</taxon>
        <taxon>Hymenostomatida</taxon>
        <taxon>Ophryoglenina</taxon>
        <taxon>Ichthyophthirius</taxon>
    </lineage>
</organism>
<evidence type="ECO:0000256" key="1">
    <source>
        <dbReference type="SAM" id="Coils"/>
    </source>
</evidence>
<name>G0R169_ICHMU</name>
<gene>
    <name evidence="2" type="ORF">IMG5_168720</name>
</gene>
<dbReference type="EMBL" id="GL984209">
    <property type="protein sequence ID" value="EGR28836.1"/>
    <property type="molecule type" value="Genomic_DNA"/>
</dbReference>
<accession>G0R169</accession>
<keyword evidence="3" id="KW-1185">Reference proteome</keyword>
<sequence length="612" mass="73821">MFIVDYFKQKMLSSKTPQLKKHHEEYLLRQIQKILKEEHSKILEQFIKIDITDLNINLFTNSVKDYEQNQEVKNKIAQFDVFKESNLPKTTFLLNELEEKYQKTQQDSQIQLQFEKITQFEFNKKNILFHHKNQLIQKNDQFDLSLHSFLFQEDKFLQDDDFPQENFVLDPSKTFQQKIYQKDLKFLESQEHNLIDDTQQDVIVQKNHELDFFLNLEEEKNFLENLKMQKLNEEKTQQINKYGRNNRNQKISQEIVKLQQEQSEKNDFSQKSNWVYVYNLRYNIYETPLYTQSILEFIKKTFGEIEEIKFYNYSDFFELKQQEEKDPNQLFEEVEEYMKNLKGKKIKKEEEKIENSNEINEDKLNKMLLKTQKILKNIEVVNNKKLNRSYAMIKFKKNEDKNKCLLPDVRVFGVYNMMETMYFDDADYKHSVLINNIPWGTSVENFVNKINVFLKQKGKKNIKILQDESIQDDVITKYFLIIKLNSLQESMELVEIVGKGEFFINNHKIQCNHCYGSLKQLTQNQFSEVTDIYVDKEKNLKDQQNNAKIFELWNAYKKHINSKKDEEKIDDLSVEINDEELNLIKEQEQFGKFEFLNEMDDEVSLNTNQYKL</sequence>